<feature type="domain" description="Mce/MlaD" evidence="8">
    <location>
        <begin position="279"/>
        <end position="365"/>
    </location>
</feature>
<dbReference type="InterPro" id="IPR003399">
    <property type="entry name" value="Mce/MlaD"/>
</dbReference>
<keyword evidence="5 7" id="KW-1133">Transmembrane helix</keyword>
<dbReference type="PANTHER" id="PTHR30462:SF0">
    <property type="entry name" value="INTERMEMBRANE TRANSPORT PROTEIN YEBT"/>
    <property type="match status" value="1"/>
</dbReference>
<dbReference type="RefSeq" id="WP_190765942.1">
    <property type="nucleotide sequence ID" value="NZ_JACXLD010000007.1"/>
</dbReference>
<comment type="caution">
    <text evidence="9">The sequence shown here is derived from an EMBL/GenBank/DDBJ whole genome shotgun (WGS) entry which is preliminary data.</text>
</comment>
<evidence type="ECO:0000313" key="10">
    <source>
        <dbReference type="Proteomes" id="UP000610558"/>
    </source>
</evidence>
<feature type="domain" description="Mce/MlaD" evidence="8">
    <location>
        <begin position="394"/>
        <end position="453"/>
    </location>
</feature>
<evidence type="ECO:0000256" key="4">
    <source>
        <dbReference type="ARBA" id="ARBA00022692"/>
    </source>
</evidence>
<feature type="domain" description="Mce/MlaD" evidence="8">
    <location>
        <begin position="160"/>
        <end position="217"/>
    </location>
</feature>
<evidence type="ECO:0000256" key="6">
    <source>
        <dbReference type="ARBA" id="ARBA00023136"/>
    </source>
</evidence>
<protein>
    <submittedName>
        <fullName evidence="9">MCE family protein</fullName>
    </submittedName>
</protein>
<keyword evidence="2" id="KW-1003">Cell membrane</keyword>
<feature type="domain" description="Mce/MlaD" evidence="8">
    <location>
        <begin position="517"/>
        <end position="606"/>
    </location>
</feature>
<evidence type="ECO:0000256" key="1">
    <source>
        <dbReference type="ARBA" id="ARBA00004533"/>
    </source>
</evidence>
<accession>A0A927C1X0</accession>
<reference evidence="9" key="1">
    <citation type="submission" date="2020-09" db="EMBL/GenBank/DDBJ databases">
        <authorList>
            <person name="Yoon J.-W."/>
        </authorList>
    </citation>
    <scope>NUCLEOTIDE SEQUENCE</scope>
    <source>
        <strain evidence="9">KMU-158</strain>
    </source>
</reference>
<evidence type="ECO:0000259" key="8">
    <source>
        <dbReference type="Pfam" id="PF02470"/>
    </source>
</evidence>
<evidence type="ECO:0000256" key="7">
    <source>
        <dbReference type="SAM" id="Phobius"/>
    </source>
</evidence>
<proteinExistence type="predicted"/>
<dbReference type="PANTHER" id="PTHR30462">
    <property type="entry name" value="INTERMEMBRANE TRANSPORT PROTEIN PQIB-RELATED"/>
    <property type="match status" value="1"/>
</dbReference>
<keyword evidence="10" id="KW-1185">Reference proteome</keyword>
<keyword evidence="4 7" id="KW-0812">Transmembrane</keyword>
<dbReference type="AlphaFoldDB" id="A0A927C1X0"/>
<keyword evidence="3" id="KW-0997">Cell inner membrane</keyword>
<sequence length="760" mass="81049">MPQANHANIDTKPRLSGIWLLPLLAALIAGWMLYKNIGESGLKITVAFSSGSGITAGQTPVIYQGITVGKVTGLHLNEDFTGVSADIEIDQQLAPLIRKDTQFWLVSPQVSLSRISGLDTLVSGNYISFRPGESTALAEPNTVFTALAEAPIFDPSGKGLALTLTAKELGSISVGAPILYQQITVGEIEGYRLSDEGVEIQARIEAKFSHLLKAESRFWNISGVQFKAGLDGVEVNTGSLQSIIAGGVAFDSPATGSAPGTAPRYTLHANRDALKGTVTTQLILEAADGLHTGTAVRMQGLKIGEISTLEHSGDPLNPKIFATLAINADSADLLNQSSEFWLVKPEISGASIRGIDTLISGPYIAARSASGDAGLASSYRILPETPNSVINAPGLRLSLSTDELHSVDVGSKVYFRKIAVGQVESVSLNSNGVSLGIFIHEAYRNLVRRESRFFNASGIHISGGLSGMEVQAESMAAILAGGIAFYNPEVKQSQLAWEGLRYPLYSDYKTSQAGSGMEIVLHFSSATNLAKGTEIKYQGIKVGEVTAVSLDEQLKGVAVSALLNPSARELAKEGSKFWLVTPQLGLVGSRNLETLVTGSYIGVEPGYGSAQKHFQGLDRAPTIHEPNRGLNLVLLAPRRGSVKEGVKVFFRDIPVGEVYGYRLSEDARQTEILINIETRYAALVKQNSQFWNSSGIDIDFSLFKGANIRSKSVESLLGGGIAFATPETDTGPASSGSRFVLHDAVEDEWLSWSPSISLEN</sequence>
<dbReference type="EMBL" id="JACXLD010000007">
    <property type="protein sequence ID" value="MBD2859769.1"/>
    <property type="molecule type" value="Genomic_DNA"/>
</dbReference>
<comment type="subcellular location">
    <subcellularLocation>
        <location evidence="1">Cell inner membrane</location>
    </subcellularLocation>
</comment>
<evidence type="ECO:0000313" key="9">
    <source>
        <dbReference type="EMBL" id="MBD2859769.1"/>
    </source>
</evidence>
<dbReference type="InterPro" id="IPR051800">
    <property type="entry name" value="PqiA-PqiB_transport"/>
</dbReference>
<dbReference type="GO" id="GO:0005886">
    <property type="term" value="C:plasma membrane"/>
    <property type="evidence" value="ECO:0007669"/>
    <property type="project" value="UniProtKB-SubCell"/>
</dbReference>
<dbReference type="Proteomes" id="UP000610558">
    <property type="component" value="Unassembled WGS sequence"/>
</dbReference>
<organism evidence="9 10">
    <name type="scientific">Spongiibacter pelagi</name>
    <dbReference type="NCBI Taxonomy" id="2760804"/>
    <lineage>
        <taxon>Bacteria</taxon>
        <taxon>Pseudomonadati</taxon>
        <taxon>Pseudomonadota</taxon>
        <taxon>Gammaproteobacteria</taxon>
        <taxon>Cellvibrionales</taxon>
        <taxon>Spongiibacteraceae</taxon>
        <taxon>Spongiibacter</taxon>
    </lineage>
</organism>
<feature type="transmembrane region" description="Helical" evidence="7">
    <location>
        <begin position="15"/>
        <end position="34"/>
    </location>
</feature>
<name>A0A927C1X0_9GAMM</name>
<gene>
    <name evidence="9" type="ORF">IB286_12220</name>
</gene>
<evidence type="ECO:0000256" key="2">
    <source>
        <dbReference type="ARBA" id="ARBA00022475"/>
    </source>
</evidence>
<keyword evidence="6 7" id="KW-0472">Membrane</keyword>
<dbReference type="Pfam" id="PF02470">
    <property type="entry name" value="MlaD"/>
    <property type="match status" value="5"/>
</dbReference>
<evidence type="ECO:0000256" key="5">
    <source>
        <dbReference type="ARBA" id="ARBA00022989"/>
    </source>
</evidence>
<evidence type="ECO:0000256" key="3">
    <source>
        <dbReference type="ARBA" id="ARBA00022519"/>
    </source>
</evidence>
<feature type="domain" description="Mce/MlaD" evidence="8">
    <location>
        <begin position="41"/>
        <end position="132"/>
    </location>
</feature>